<dbReference type="PROSITE" id="PS50056">
    <property type="entry name" value="TYR_PHOSPHATASE_2"/>
    <property type="match status" value="1"/>
</dbReference>
<accession>A0A917JRJ9</accession>
<name>A0A917JRJ9_9GAMM</name>
<feature type="transmembrane region" description="Helical" evidence="2">
    <location>
        <begin position="700"/>
        <end position="729"/>
    </location>
</feature>
<evidence type="ECO:0000313" key="5">
    <source>
        <dbReference type="Proteomes" id="UP000630149"/>
    </source>
</evidence>
<dbReference type="RefSeq" id="WP_131775870.1">
    <property type="nucleotide sequence ID" value="NZ_BMOB01000002.1"/>
</dbReference>
<evidence type="ECO:0000313" key="4">
    <source>
        <dbReference type="EMBL" id="GGI80375.1"/>
    </source>
</evidence>
<keyword evidence="2" id="KW-0812">Transmembrane</keyword>
<comment type="caution">
    <text evidence="4">The sequence shown here is derived from an EMBL/GenBank/DDBJ whole genome shotgun (WGS) entry which is preliminary data.</text>
</comment>
<dbReference type="InterPro" id="IPR016130">
    <property type="entry name" value="Tyr_Pase_AS"/>
</dbReference>
<keyword evidence="5" id="KW-1185">Reference proteome</keyword>
<gene>
    <name evidence="4" type="ORF">GCM10007966_06110</name>
</gene>
<feature type="domain" description="Tyrosine specific protein phosphatases" evidence="3">
    <location>
        <begin position="446"/>
        <end position="481"/>
    </location>
</feature>
<dbReference type="EMBL" id="BMOB01000002">
    <property type="protein sequence ID" value="GGI80375.1"/>
    <property type="molecule type" value="Genomic_DNA"/>
</dbReference>
<proteinExistence type="predicted"/>
<dbReference type="PROSITE" id="PS00383">
    <property type="entry name" value="TYR_PHOSPHATASE_1"/>
    <property type="match status" value="1"/>
</dbReference>
<keyword evidence="2" id="KW-1133">Transmembrane helix</keyword>
<evidence type="ECO:0000256" key="2">
    <source>
        <dbReference type="SAM" id="Phobius"/>
    </source>
</evidence>
<dbReference type="Proteomes" id="UP000630149">
    <property type="component" value="Unassembled WGS sequence"/>
</dbReference>
<dbReference type="InterPro" id="IPR029021">
    <property type="entry name" value="Prot-tyrosine_phosphatase-like"/>
</dbReference>
<feature type="coiled-coil region" evidence="1">
    <location>
        <begin position="574"/>
        <end position="601"/>
    </location>
</feature>
<evidence type="ECO:0000256" key="1">
    <source>
        <dbReference type="SAM" id="Coils"/>
    </source>
</evidence>
<dbReference type="SUPFAM" id="SSF52799">
    <property type="entry name" value="(Phosphotyrosine protein) phosphatases II"/>
    <property type="match status" value="1"/>
</dbReference>
<keyword evidence="2" id="KW-0472">Membrane</keyword>
<evidence type="ECO:0000259" key="3">
    <source>
        <dbReference type="PROSITE" id="PS50056"/>
    </source>
</evidence>
<dbReference type="OrthoDB" id="5631056at2"/>
<protein>
    <recommendedName>
        <fullName evidence="3">Tyrosine specific protein phosphatases domain-containing protein</fullName>
    </recommendedName>
</protein>
<organism evidence="4 5">
    <name type="scientific">Legionella impletisoli</name>
    <dbReference type="NCBI Taxonomy" id="343510"/>
    <lineage>
        <taxon>Bacteria</taxon>
        <taxon>Pseudomonadati</taxon>
        <taxon>Pseudomonadota</taxon>
        <taxon>Gammaproteobacteria</taxon>
        <taxon>Legionellales</taxon>
        <taxon>Legionellaceae</taxon>
        <taxon>Legionella</taxon>
    </lineage>
</organism>
<sequence>MPQTHSERYQQLVTADKSRLNVDALVSEIKDSALPSAPDGEGVYDHLVDLFREHSDAQFGIVSKLNERGEWVRDATESIPLSQRISHTAPVIEANNTLLRCLSRLRPIDYVLSQKYSGDKPGLRKDIKNQFAQLVQDILTEVNLDKSEHAKQRKFKKLEKEFDTFLIRKLHEANLTEGCETEKDCKKLLSHYRILSSLLIPARPLITLTYDAQNKVFQRETQYPVTEKTEKQKKALQTAFDLNPYPVDTDKTAQTVQALATQKANAFFAELMTQDDRALPAQSRKIHLVGARNAFIVKNELFFGVERDHLEDAQQLEAFKEDTLWMARTGVPVYVGKGETAERIQEHTRENLKQIRQAALKRMPETPEALKLHLTTLNTNMRHENQHIMIPHLYQATRDNPENEDDLSYIPVNLLGTFSWLDLAPSLAFESDEHRPTGIAPLAKATRAQSAVEVMLKACDSPNTLNVVHCASGQDRTGTVVEKTTQIWMAKRYQEQEPALDPNSIQSMRAEGGNAAEIASHHISGSPGMKTVSKSGDTFTDEASAQFYRKSADLNLSNPVGSVTWLREPSEEAKKAYHDQLAAFEARLNTLRKELKGNKNNQKLFTQGSMILEQVRDIYQSSRLSAKEVSDLTWVLSCSNRAISEPKDEANIRKLAGLSKEVSGHASPKWRKLGAALAIFACVALVVAGVLAAIPSGGTSLLLAVAGGVGLKAGITGVAASGVVGLGLFHKSKSDGLAKSVEDLQTTLKDLNKR</sequence>
<feature type="transmembrane region" description="Helical" evidence="2">
    <location>
        <begin position="673"/>
        <end position="694"/>
    </location>
</feature>
<dbReference type="InterPro" id="IPR000387">
    <property type="entry name" value="Tyr_Pase_dom"/>
</dbReference>
<dbReference type="AlphaFoldDB" id="A0A917JRJ9"/>
<reference evidence="4" key="2">
    <citation type="submission" date="2020-09" db="EMBL/GenBank/DDBJ databases">
        <authorList>
            <person name="Sun Q."/>
            <person name="Ohkuma M."/>
        </authorList>
    </citation>
    <scope>NUCLEOTIDE SEQUENCE</scope>
    <source>
        <strain evidence="4">JCM 13919</strain>
    </source>
</reference>
<reference evidence="4" key="1">
    <citation type="journal article" date="2014" name="Int. J. Syst. Evol. Microbiol.">
        <title>Complete genome sequence of Corynebacterium casei LMG S-19264T (=DSM 44701T), isolated from a smear-ripened cheese.</title>
        <authorList>
            <consortium name="US DOE Joint Genome Institute (JGI-PGF)"/>
            <person name="Walter F."/>
            <person name="Albersmeier A."/>
            <person name="Kalinowski J."/>
            <person name="Ruckert C."/>
        </authorList>
    </citation>
    <scope>NUCLEOTIDE SEQUENCE</scope>
    <source>
        <strain evidence="4">JCM 13919</strain>
    </source>
</reference>
<keyword evidence="1" id="KW-0175">Coiled coil</keyword>